<dbReference type="InterPro" id="IPR003782">
    <property type="entry name" value="SCO1/SenC"/>
</dbReference>
<dbReference type="PANTHER" id="PTHR12151:SF25">
    <property type="entry name" value="LINALOOL DEHYDRATASE_ISOMERASE DOMAIN-CONTAINING PROTEIN"/>
    <property type="match status" value="1"/>
</dbReference>
<comment type="similarity">
    <text evidence="1">Belongs to the SCO1/2 family.</text>
</comment>
<dbReference type="InterPro" id="IPR036249">
    <property type="entry name" value="Thioredoxin-like_sf"/>
</dbReference>
<dbReference type="Proteomes" id="UP001548189">
    <property type="component" value="Unassembled WGS sequence"/>
</dbReference>
<proteinExistence type="inferred from homology"/>
<evidence type="ECO:0000313" key="3">
    <source>
        <dbReference type="EMBL" id="MET1256714.1"/>
    </source>
</evidence>
<evidence type="ECO:0000256" key="2">
    <source>
        <dbReference type="SAM" id="SignalP"/>
    </source>
</evidence>
<dbReference type="RefSeq" id="WP_353897297.1">
    <property type="nucleotide sequence ID" value="NZ_JBEVCJ010000025.1"/>
</dbReference>
<dbReference type="EMBL" id="JBEVCJ010000025">
    <property type="protein sequence ID" value="MET1256714.1"/>
    <property type="molecule type" value="Genomic_DNA"/>
</dbReference>
<feature type="chain" id="PRO_5045610896" evidence="2">
    <location>
        <begin position="20"/>
        <end position="204"/>
    </location>
</feature>
<reference evidence="3 4" key="1">
    <citation type="submission" date="2024-06" db="EMBL/GenBank/DDBJ databases">
        <authorList>
            <person name="Li F."/>
        </authorList>
    </citation>
    <scope>NUCLEOTIDE SEQUENCE [LARGE SCALE GENOMIC DNA]</scope>
    <source>
        <strain evidence="3 4">GXAS 311</strain>
    </source>
</reference>
<gene>
    <name evidence="3" type="ORF">ABVT43_16350</name>
</gene>
<feature type="signal peptide" evidence="2">
    <location>
        <begin position="1"/>
        <end position="19"/>
    </location>
</feature>
<dbReference type="Gene3D" id="3.40.30.10">
    <property type="entry name" value="Glutaredoxin"/>
    <property type="match status" value="1"/>
</dbReference>
<comment type="caution">
    <text evidence="3">The sequence shown here is derived from an EMBL/GenBank/DDBJ whole genome shotgun (WGS) entry which is preliminary data.</text>
</comment>
<protein>
    <submittedName>
        <fullName evidence="3">SCO family protein</fullName>
    </submittedName>
</protein>
<keyword evidence="2" id="KW-0732">Signal</keyword>
<dbReference type="CDD" id="cd02968">
    <property type="entry name" value="SCO"/>
    <property type="match status" value="1"/>
</dbReference>
<evidence type="ECO:0000256" key="1">
    <source>
        <dbReference type="ARBA" id="ARBA00010996"/>
    </source>
</evidence>
<evidence type="ECO:0000313" key="4">
    <source>
        <dbReference type="Proteomes" id="UP001548189"/>
    </source>
</evidence>
<sequence>MIKKILWASMLLTMLNACDGIFQAKAPEFTQLLVFPKKNPVAGFSLSKHDGERFDTKNFTGHWNLIFIGYTHCPDVCPMTLTDITNIYKNIDPELQKHFQIIFLSVDPKRDTLPHLADYIEHFHDDFVAITGDKNEIDKIVSVLGGIYHINDEDEKYYTVDHTAKIFIVSPTGERYGIITSEAMHNKDKSNLVKDLNRLAQTGI</sequence>
<keyword evidence="4" id="KW-1185">Reference proteome</keyword>
<name>A0ABV2BXT6_9GAMM</name>
<dbReference type="SUPFAM" id="SSF52833">
    <property type="entry name" value="Thioredoxin-like"/>
    <property type="match status" value="1"/>
</dbReference>
<organism evidence="3 4">
    <name type="scientific">Aliikangiella maris</name>
    <dbReference type="NCBI Taxonomy" id="3162458"/>
    <lineage>
        <taxon>Bacteria</taxon>
        <taxon>Pseudomonadati</taxon>
        <taxon>Pseudomonadota</taxon>
        <taxon>Gammaproteobacteria</taxon>
        <taxon>Oceanospirillales</taxon>
        <taxon>Pleioneaceae</taxon>
        <taxon>Aliikangiella</taxon>
    </lineage>
</organism>
<accession>A0ABV2BXT6</accession>
<dbReference type="PANTHER" id="PTHR12151">
    <property type="entry name" value="ELECTRON TRANSPORT PROTIN SCO1/SENC FAMILY MEMBER"/>
    <property type="match status" value="1"/>
</dbReference>
<dbReference type="Pfam" id="PF02630">
    <property type="entry name" value="SCO1-SenC"/>
    <property type="match status" value="1"/>
</dbReference>